<reference evidence="4 5" key="1">
    <citation type="journal article" date="2014" name="Antonie Van Leeuwenhoek">
        <title>Fictibacillus enclensis sp. nov., isolated from marine sediment.</title>
        <authorList>
            <person name="Dastager S.G."/>
            <person name="Mawlankar R."/>
            <person name="Srinivasan K."/>
            <person name="Tang S.K."/>
            <person name="Lee J.C."/>
            <person name="Ramana V.V."/>
            <person name="Shouche Y.S."/>
        </authorList>
    </citation>
    <scope>NUCLEOTIDE SEQUENCE [LARGE SCALE GENOMIC DNA]</scope>
    <source>
        <strain evidence="4 5">NIO-1003</strain>
    </source>
</reference>
<keyword evidence="1" id="KW-0749">Sporulation</keyword>
<dbReference type="OrthoDB" id="2382188at2"/>
<dbReference type="HAMAP" id="MF_01504">
    <property type="entry name" value="SspK"/>
    <property type="match status" value="1"/>
</dbReference>
<sequence length="51" mass="6134">MRNKSKNFPNRISFSGEPRAKEEFSSKRPDGSIRDHPEERMFQSNRHRDDQ</sequence>
<dbReference type="Pfam" id="PF08176">
    <property type="entry name" value="SspK"/>
    <property type="match status" value="1"/>
</dbReference>
<protein>
    <recommendedName>
        <fullName evidence="2">Small, acid-soluble spore protein K</fullName>
    </recommendedName>
</protein>
<feature type="compositionally biased region" description="Polar residues" evidence="3">
    <location>
        <begin position="1"/>
        <end position="13"/>
    </location>
</feature>
<comment type="caution">
    <text evidence="4">The sequence shown here is derived from an EMBL/GenBank/DDBJ whole genome shotgun (WGS) entry which is preliminary data.</text>
</comment>
<dbReference type="NCBIfam" id="TIGR03091">
    <property type="entry name" value="SASP_sspK"/>
    <property type="match status" value="1"/>
</dbReference>
<proteinExistence type="inferred from homology"/>
<dbReference type="RefSeq" id="WP_061974290.1">
    <property type="nucleotide sequence ID" value="NZ_CP126109.1"/>
</dbReference>
<dbReference type="InterPro" id="IPR012611">
    <property type="entry name" value="SASP_SspK"/>
</dbReference>
<dbReference type="GO" id="GO:0042601">
    <property type="term" value="C:endospore-forming forespore"/>
    <property type="evidence" value="ECO:0007669"/>
    <property type="project" value="InterPro"/>
</dbReference>
<dbReference type="AlphaFoldDB" id="A0A0V8J1P8"/>
<organism evidence="4 5">
    <name type="scientific">Fictibacillus enclensis</name>
    <dbReference type="NCBI Taxonomy" id="1017270"/>
    <lineage>
        <taxon>Bacteria</taxon>
        <taxon>Bacillati</taxon>
        <taxon>Bacillota</taxon>
        <taxon>Bacilli</taxon>
        <taxon>Bacillales</taxon>
        <taxon>Fictibacillaceae</taxon>
        <taxon>Fictibacillus</taxon>
    </lineage>
</organism>
<evidence type="ECO:0000313" key="5">
    <source>
        <dbReference type="Proteomes" id="UP000054099"/>
    </source>
</evidence>
<evidence type="ECO:0000256" key="1">
    <source>
        <dbReference type="ARBA" id="ARBA00022969"/>
    </source>
</evidence>
<evidence type="ECO:0000256" key="3">
    <source>
        <dbReference type="SAM" id="MobiDB-lite"/>
    </source>
</evidence>
<dbReference type="EMBL" id="LNQN01000006">
    <property type="protein sequence ID" value="KSU80873.1"/>
    <property type="molecule type" value="Genomic_DNA"/>
</dbReference>
<gene>
    <name evidence="4" type="ORF">AS030_18120</name>
</gene>
<dbReference type="GO" id="GO:0030435">
    <property type="term" value="P:sporulation resulting in formation of a cellular spore"/>
    <property type="evidence" value="ECO:0007669"/>
    <property type="project" value="UniProtKB-KW"/>
</dbReference>
<feature type="compositionally biased region" description="Basic and acidic residues" evidence="3">
    <location>
        <begin position="18"/>
        <end position="51"/>
    </location>
</feature>
<keyword evidence="5" id="KW-1185">Reference proteome</keyword>
<dbReference type="Proteomes" id="UP000054099">
    <property type="component" value="Unassembled WGS sequence"/>
</dbReference>
<dbReference type="GO" id="GO:0030436">
    <property type="term" value="P:asexual sporulation"/>
    <property type="evidence" value="ECO:0007669"/>
    <property type="project" value="UniProtKB-UniRule"/>
</dbReference>
<feature type="region of interest" description="Disordered" evidence="3">
    <location>
        <begin position="1"/>
        <end position="51"/>
    </location>
</feature>
<name>A0A0V8J1P8_9BACL</name>
<accession>A0A0V8J1P8</accession>
<evidence type="ECO:0000313" key="4">
    <source>
        <dbReference type="EMBL" id="KSU80873.1"/>
    </source>
</evidence>
<evidence type="ECO:0000256" key="2">
    <source>
        <dbReference type="NCBIfam" id="TIGR03091"/>
    </source>
</evidence>